<dbReference type="GeneID" id="108865064"/>
<proteinExistence type="predicted"/>
<dbReference type="RefSeq" id="XP_018497232.1">
    <property type="nucleotide sequence ID" value="XM_018641716.1"/>
</dbReference>
<sequence>MPAIDEEIEERKIALMKPENARSIREKSLVRNFELVDGMLLKVMKDRVNAEKQELIKTWKAFVVPRVLRKYVVVECHDRMGHFGLRETWETMRRYYRFEGMKDYLKYHLRACLNCMFNGNLSGRKEGLCNPIRPERRPFQEVFMDHMEPLPASRGKQHVIVMIDGLTEFVVLEAVKTTETRYVITHHVPRDNVSELWGSRAIGIR</sequence>
<dbReference type="Gene3D" id="1.10.340.70">
    <property type="match status" value="1"/>
</dbReference>
<evidence type="ECO:0000313" key="3">
    <source>
        <dbReference type="RefSeq" id="XP_018497232.1"/>
    </source>
</evidence>
<dbReference type="Proteomes" id="UP000694867">
    <property type="component" value="Unplaced"/>
</dbReference>
<evidence type="ECO:0000259" key="1">
    <source>
        <dbReference type="Pfam" id="PF17921"/>
    </source>
</evidence>
<dbReference type="AlphaFoldDB" id="A0AAJ7L7X4"/>
<dbReference type="InterPro" id="IPR012337">
    <property type="entry name" value="RNaseH-like_sf"/>
</dbReference>
<dbReference type="InterPro" id="IPR041588">
    <property type="entry name" value="Integrase_H2C2"/>
</dbReference>
<name>A0AAJ7L7X4_9ACAR</name>
<dbReference type="KEGG" id="goe:108865064"/>
<dbReference type="InterPro" id="IPR052160">
    <property type="entry name" value="Gypsy_RT_Integrase-like"/>
</dbReference>
<dbReference type="InterPro" id="IPR036397">
    <property type="entry name" value="RNaseH_sf"/>
</dbReference>
<dbReference type="SUPFAM" id="SSF53098">
    <property type="entry name" value="Ribonuclease H-like"/>
    <property type="match status" value="1"/>
</dbReference>
<feature type="domain" description="Integrase zinc-binding" evidence="1">
    <location>
        <begin position="64"/>
        <end position="116"/>
    </location>
</feature>
<keyword evidence="2" id="KW-1185">Reference proteome</keyword>
<dbReference type="PANTHER" id="PTHR47266">
    <property type="entry name" value="ENDONUCLEASE-RELATED"/>
    <property type="match status" value="1"/>
</dbReference>
<protein>
    <submittedName>
        <fullName evidence="3">Uncharacterized protein LOC108865064</fullName>
    </submittedName>
</protein>
<evidence type="ECO:0000313" key="2">
    <source>
        <dbReference type="Proteomes" id="UP000694867"/>
    </source>
</evidence>
<accession>A0AAJ7L7X4</accession>
<reference evidence="3" key="1">
    <citation type="submission" date="2025-08" db="UniProtKB">
        <authorList>
            <consortium name="RefSeq"/>
        </authorList>
    </citation>
    <scope>IDENTIFICATION</scope>
</reference>
<gene>
    <name evidence="3" type="primary">LOC108865064</name>
</gene>
<dbReference type="GO" id="GO:0003676">
    <property type="term" value="F:nucleic acid binding"/>
    <property type="evidence" value="ECO:0007669"/>
    <property type="project" value="InterPro"/>
</dbReference>
<dbReference type="Pfam" id="PF17921">
    <property type="entry name" value="Integrase_H2C2"/>
    <property type="match status" value="1"/>
</dbReference>
<dbReference type="Gene3D" id="3.30.420.10">
    <property type="entry name" value="Ribonuclease H-like superfamily/Ribonuclease H"/>
    <property type="match status" value="1"/>
</dbReference>
<organism evidence="2 3">
    <name type="scientific">Galendromus occidentalis</name>
    <name type="common">western predatory mite</name>
    <dbReference type="NCBI Taxonomy" id="34638"/>
    <lineage>
        <taxon>Eukaryota</taxon>
        <taxon>Metazoa</taxon>
        <taxon>Ecdysozoa</taxon>
        <taxon>Arthropoda</taxon>
        <taxon>Chelicerata</taxon>
        <taxon>Arachnida</taxon>
        <taxon>Acari</taxon>
        <taxon>Parasitiformes</taxon>
        <taxon>Mesostigmata</taxon>
        <taxon>Gamasina</taxon>
        <taxon>Phytoseioidea</taxon>
        <taxon>Phytoseiidae</taxon>
        <taxon>Typhlodrominae</taxon>
        <taxon>Galendromus</taxon>
    </lineage>
</organism>